<reference evidence="2 3" key="1">
    <citation type="submission" date="2018-07" db="EMBL/GenBank/DDBJ databases">
        <title>Complete Genome and Methylome Analysis of Deinococcus wulumuqiensis NEB 479.</title>
        <authorList>
            <person name="Fomenkov A."/>
            <person name="Luyten Y."/>
            <person name="Vincze T."/>
            <person name="Anton B.P."/>
            <person name="Clark T."/>
            <person name="Roberts R.J."/>
            <person name="Morgan R.D."/>
        </authorList>
    </citation>
    <scope>NUCLEOTIDE SEQUENCE [LARGE SCALE GENOMIC DNA]</scope>
    <source>
        <strain evidence="2 3">NEB 479</strain>
    </source>
</reference>
<dbReference type="AlphaFoldDB" id="A0A345II18"/>
<dbReference type="Pfam" id="PF01850">
    <property type="entry name" value="PIN"/>
    <property type="match status" value="1"/>
</dbReference>
<dbReference type="InterPro" id="IPR029060">
    <property type="entry name" value="PIN-like_dom_sf"/>
</dbReference>
<dbReference type="Gene3D" id="3.40.50.1010">
    <property type="entry name" value="5'-nuclease"/>
    <property type="match status" value="1"/>
</dbReference>
<dbReference type="Proteomes" id="UP000253744">
    <property type="component" value="Chromosome"/>
</dbReference>
<gene>
    <name evidence="2" type="ORF">DVJ83_09530</name>
</gene>
<name>A0A345II18_9DEIO</name>
<accession>A0A345II18</accession>
<dbReference type="SUPFAM" id="SSF88723">
    <property type="entry name" value="PIN domain-like"/>
    <property type="match status" value="1"/>
</dbReference>
<evidence type="ECO:0000313" key="3">
    <source>
        <dbReference type="Proteomes" id="UP000253744"/>
    </source>
</evidence>
<feature type="domain" description="PIN" evidence="1">
    <location>
        <begin position="35"/>
        <end position="101"/>
    </location>
</feature>
<proteinExistence type="predicted"/>
<evidence type="ECO:0000313" key="2">
    <source>
        <dbReference type="EMBL" id="AXG99340.1"/>
    </source>
</evidence>
<dbReference type="InterPro" id="IPR002716">
    <property type="entry name" value="PIN_dom"/>
</dbReference>
<dbReference type="KEGG" id="dwu:DVJ83_09530"/>
<sequence length="107" mass="11579">MHSRESAACASISQNPYFFLLASARIESETTRFNRNPYDVAAALLQLLRLPGVEAVEGEVVRSALSLYAEKNVDFADAYLAALAQEKGLSVGSFDRDLGKLGVALLE</sequence>
<evidence type="ECO:0000259" key="1">
    <source>
        <dbReference type="Pfam" id="PF01850"/>
    </source>
</evidence>
<organism evidence="2 3">
    <name type="scientific">Deinococcus wulumuqiensis</name>
    <dbReference type="NCBI Taxonomy" id="980427"/>
    <lineage>
        <taxon>Bacteria</taxon>
        <taxon>Thermotogati</taxon>
        <taxon>Deinococcota</taxon>
        <taxon>Deinococci</taxon>
        <taxon>Deinococcales</taxon>
        <taxon>Deinococcaceae</taxon>
        <taxon>Deinococcus</taxon>
    </lineage>
</organism>
<dbReference type="EMBL" id="CP031158">
    <property type="protein sequence ID" value="AXG99340.1"/>
    <property type="molecule type" value="Genomic_DNA"/>
</dbReference>
<protein>
    <submittedName>
        <fullName evidence="2">PIN domain-containing protein</fullName>
    </submittedName>
</protein>